<protein>
    <submittedName>
        <fullName evidence="2">Dihydrofolate reductase</fullName>
    </submittedName>
</protein>
<organism evidence="2 3">
    <name type="scientific">Nonomuraea muscovyensis</name>
    <dbReference type="NCBI Taxonomy" id="1124761"/>
    <lineage>
        <taxon>Bacteria</taxon>
        <taxon>Bacillati</taxon>
        <taxon>Actinomycetota</taxon>
        <taxon>Actinomycetes</taxon>
        <taxon>Streptosporangiales</taxon>
        <taxon>Streptosporangiaceae</taxon>
        <taxon>Nonomuraea</taxon>
    </lineage>
</organism>
<evidence type="ECO:0000259" key="1">
    <source>
        <dbReference type="Pfam" id="PF01872"/>
    </source>
</evidence>
<comment type="caution">
    <text evidence="2">The sequence shown here is derived from an EMBL/GenBank/DDBJ whole genome shotgun (WGS) entry which is preliminary data.</text>
</comment>
<feature type="domain" description="Bacterial bifunctional deaminase-reductase C-terminal" evidence="1">
    <location>
        <begin position="1"/>
        <end position="58"/>
    </location>
</feature>
<dbReference type="InterPro" id="IPR024072">
    <property type="entry name" value="DHFR-like_dom_sf"/>
</dbReference>
<keyword evidence="3" id="KW-1185">Reference proteome</keyword>
<reference evidence="2 3" key="1">
    <citation type="submission" date="2020-08" db="EMBL/GenBank/DDBJ databases">
        <title>Sequencing the genomes of 1000 actinobacteria strains.</title>
        <authorList>
            <person name="Klenk H.-P."/>
        </authorList>
    </citation>
    <scope>NUCLEOTIDE SEQUENCE [LARGE SCALE GENOMIC DNA]</scope>
    <source>
        <strain evidence="2 3">DSM 45913</strain>
    </source>
</reference>
<dbReference type="EMBL" id="JACHJB010000003">
    <property type="protein sequence ID" value="MBB6350250.1"/>
    <property type="molecule type" value="Genomic_DNA"/>
</dbReference>
<proteinExistence type="predicted"/>
<dbReference type="InterPro" id="IPR002734">
    <property type="entry name" value="RibDG_C"/>
</dbReference>
<dbReference type="SUPFAM" id="SSF53597">
    <property type="entry name" value="Dihydrofolate reductase-like"/>
    <property type="match status" value="1"/>
</dbReference>
<dbReference type="AlphaFoldDB" id="A0A7X0C9Z5"/>
<dbReference type="GO" id="GO:0009231">
    <property type="term" value="P:riboflavin biosynthetic process"/>
    <property type="evidence" value="ECO:0007669"/>
    <property type="project" value="InterPro"/>
</dbReference>
<name>A0A7X0C9Z5_9ACTN</name>
<dbReference type="Gene3D" id="3.40.430.10">
    <property type="entry name" value="Dihydrofolate Reductase, subunit A"/>
    <property type="match status" value="1"/>
</dbReference>
<accession>A0A7X0C9Z5</accession>
<dbReference type="Proteomes" id="UP000583800">
    <property type="component" value="Unassembled WGS sequence"/>
</dbReference>
<dbReference type="Pfam" id="PF01872">
    <property type="entry name" value="RibD_C"/>
    <property type="match status" value="1"/>
</dbReference>
<dbReference type="GO" id="GO:0008703">
    <property type="term" value="F:5-amino-6-(5-phosphoribosylamino)uracil reductase activity"/>
    <property type="evidence" value="ECO:0007669"/>
    <property type="project" value="InterPro"/>
</dbReference>
<evidence type="ECO:0000313" key="3">
    <source>
        <dbReference type="Proteomes" id="UP000583800"/>
    </source>
</evidence>
<gene>
    <name evidence="2" type="ORF">FHU36_006822</name>
</gene>
<evidence type="ECO:0000313" key="2">
    <source>
        <dbReference type="EMBL" id="MBB6350250.1"/>
    </source>
</evidence>
<sequence length="67" mass="6780">MVVGSGTLVRSLLARDRVDELVLLIHPLVLGSGRRLWTGGGPAALRPADSVTTGTGVIIAAYGPATG</sequence>
<dbReference type="RefSeq" id="WP_221497070.1">
    <property type="nucleotide sequence ID" value="NZ_JACHJB010000003.1"/>
</dbReference>